<gene>
    <name evidence="2" type="primary">pol</name>
    <name evidence="2" type="ORF">CR513_14833</name>
</gene>
<comment type="caution">
    <text evidence="2">The sequence shown here is derived from an EMBL/GenBank/DDBJ whole genome shotgun (WGS) entry which is preliminary data.</text>
</comment>
<protein>
    <submittedName>
        <fullName evidence="2">Retrovirus-related Pol polyprotein</fullName>
    </submittedName>
</protein>
<evidence type="ECO:0000259" key="1">
    <source>
        <dbReference type="Pfam" id="PF17919"/>
    </source>
</evidence>
<reference evidence="2" key="1">
    <citation type="submission" date="2018-05" db="EMBL/GenBank/DDBJ databases">
        <title>Draft genome of Mucuna pruriens seed.</title>
        <authorList>
            <person name="Nnadi N.E."/>
            <person name="Vos R."/>
            <person name="Hasami M.H."/>
            <person name="Devisetty U.K."/>
            <person name="Aguiy J.C."/>
        </authorList>
    </citation>
    <scope>NUCLEOTIDE SEQUENCE [LARGE SCALE GENOMIC DNA]</scope>
    <source>
        <strain evidence="2">JCA_2017</strain>
    </source>
</reference>
<dbReference type="Pfam" id="PF17919">
    <property type="entry name" value="RT_RNaseH_2"/>
    <property type="match status" value="1"/>
</dbReference>
<evidence type="ECO:0000313" key="2">
    <source>
        <dbReference type="EMBL" id="RDY01797.1"/>
    </source>
</evidence>
<feature type="domain" description="Reverse transcriptase/retrotransposon-derived protein RNase H-like" evidence="1">
    <location>
        <begin position="165"/>
        <end position="204"/>
    </location>
</feature>
<evidence type="ECO:0000313" key="3">
    <source>
        <dbReference type="Proteomes" id="UP000257109"/>
    </source>
</evidence>
<dbReference type="PANTHER" id="PTHR34072">
    <property type="entry name" value="ENZYMATIC POLYPROTEIN-RELATED"/>
    <property type="match status" value="1"/>
</dbReference>
<dbReference type="EMBL" id="QJKJ01002680">
    <property type="protein sequence ID" value="RDY01797.1"/>
    <property type="molecule type" value="Genomic_DNA"/>
</dbReference>
<organism evidence="2 3">
    <name type="scientific">Mucuna pruriens</name>
    <name type="common">Velvet bean</name>
    <name type="synonym">Dolichos pruriens</name>
    <dbReference type="NCBI Taxonomy" id="157652"/>
    <lineage>
        <taxon>Eukaryota</taxon>
        <taxon>Viridiplantae</taxon>
        <taxon>Streptophyta</taxon>
        <taxon>Embryophyta</taxon>
        <taxon>Tracheophyta</taxon>
        <taxon>Spermatophyta</taxon>
        <taxon>Magnoliopsida</taxon>
        <taxon>eudicotyledons</taxon>
        <taxon>Gunneridae</taxon>
        <taxon>Pentapetalae</taxon>
        <taxon>rosids</taxon>
        <taxon>fabids</taxon>
        <taxon>Fabales</taxon>
        <taxon>Fabaceae</taxon>
        <taxon>Papilionoideae</taxon>
        <taxon>50 kb inversion clade</taxon>
        <taxon>NPAAA clade</taxon>
        <taxon>indigoferoid/millettioid clade</taxon>
        <taxon>Phaseoleae</taxon>
        <taxon>Mucuna</taxon>
    </lineage>
</organism>
<sequence length="206" mass="22839">MKSSWPDWLHLGQAKLLGPAAQRGVAQWCYPCQLSSLEATSAPAQLPRHSWSSLVGIEKQKVIRRDRLDYLHTLVDLILSVLTSGGEPSSFFHGIVLGHLISVRGIEVDKGKIAVISSLFNPALVREVRSFLGHAGNLSWILAKLPCLCPSYYRRMLTSSSTSLELKRRLMTMPILQAPNWELLFELMCDASNFALGAILGQQISK</sequence>
<keyword evidence="3" id="KW-1185">Reference proteome</keyword>
<dbReference type="PANTHER" id="PTHR34072:SF57">
    <property type="entry name" value="RNA-DIRECTED DNA POLYMERASE"/>
    <property type="match status" value="1"/>
</dbReference>
<dbReference type="SUPFAM" id="SSF56672">
    <property type="entry name" value="DNA/RNA polymerases"/>
    <property type="match status" value="1"/>
</dbReference>
<dbReference type="InterPro" id="IPR043502">
    <property type="entry name" value="DNA/RNA_pol_sf"/>
</dbReference>
<feature type="non-terminal residue" evidence="2">
    <location>
        <position position="1"/>
    </location>
</feature>
<dbReference type="Proteomes" id="UP000257109">
    <property type="component" value="Unassembled WGS sequence"/>
</dbReference>
<dbReference type="OrthoDB" id="2020560at2759"/>
<accession>A0A371HG76</accession>
<name>A0A371HG76_MUCPR</name>
<dbReference type="AlphaFoldDB" id="A0A371HG76"/>
<proteinExistence type="predicted"/>
<dbReference type="InterPro" id="IPR041577">
    <property type="entry name" value="RT_RNaseH_2"/>
</dbReference>